<dbReference type="Proteomes" id="UP001374535">
    <property type="component" value="Chromosome 3"/>
</dbReference>
<accession>A0AAQ3S5C2</accession>
<keyword evidence="3" id="KW-0446">Lipid-binding</keyword>
<dbReference type="InterPro" id="IPR036312">
    <property type="entry name" value="Bifun_inhib/LTP/seed_sf"/>
</dbReference>
<dbReference type="InterPro" id="IPR016140">
    <property type="entry name" value="Bifunc_inhib/LTP/seed_store"/>
</dbReference>
<evidence type="ECO:0000256" key="4">
    <source>
        <dbReference type="SAM" id="SignalP"/>
    </source>
</evidence>
<keyword evidence="4" id="KW-0732">Signal</keyword>
<keyword evidence="7" id="KW-1185">Reference proteome</keyword>
<dbReference type="SUPFAM" id="SSF47699">
    <property type="entry name" value="Bifunctional inhibitor/lipid-transfer protein/seed storage 2S albumin"/>
    <property type="match status" value="1"/>
</dbReference>
<dbReference type="AlphaFoldDB" id="A0AAQ3S5C2"/>
<sequence length="180" mass="18991">MASLKVACMVAVVFMVVVSAHMAHAITCGQVGSYVAPCIGYLQKGGNPSGPCCNGVKNLNNAAKTTADRQATCKCLKVLASSASGVNAGNAASLPKKCQVNVPYTISTSTNCNTYVQLSSHISFTNSLITLITLINSHTHIPLLNIVTLDHNYTLSNISPHISRKKKTFLQLDVGEEING</sequence>
<feature type="signal peptide" evidence="4">
    <location>
        <begin position="1"/>
        <end position="25"/>
    </location>
</feature>
<keyword evidence="3" id="KW-0813">Transport</keyword>
<evidence type="ECO:0000256" key="2">
    <source>
        <dbReference type="ARBA" id="ARBA00023157"/>
    </source>
</evidence>
<keyword evidence="2" id="KW-1015">Disulfide bond</keyword>
<dbReference type="Pfam" id="PF00234">
    <property type="entry name" value="Tryp_alpha_amyl"/>
    <property type="match status" value="1"/>
</dbReference>
<dbReference type="PANTHER" id="PTHR33076">
    <property type="entry name" value="NON-SPECIFIC LIPID-TRANSFER PROTEIN 2-RELATED"/>
    <property type="match status" value="1"/>
</dbReference>
<evidence type="ECO:0000256" key="3">
    <source>
        <dbReference type="RuleBase" id="RU000628"/>
    </source>
</evidence>
<evidence type="ECO:0000256" key="1">
    <source>
        <dbReference type="ARBA" id="ARBA00009748"/>
    </source>
</evidence>
<comment type="function">
    <text evidence="3">Plant non-specific lipid-transfer proteins transfer phospholipids as well as galactolipids across membranes. May play a role in wax or cutin deposition in the cell walls of expanding epidermal cells and certain secretory tissues.</text>
</comment>
<dbReference type="PRINTS" id="PR00382">
    <property type="entry name" value="LIPIDTRNSFER"/>
</dbReference>
<feature type="domain" description="Bifunctional inhibitor/plant lipid transfer protein/seed storage helical" evidence="5">
    <location>
        <begin position="28"/>
        <end position="112"/>
    </location>
</feature>
<dbReference type="EMBL" id="CP144698">
    <property type="protein sequence ID" value="WVZ16968.1"/>
    <property type="molecule type" value="Genomic_DNA"/>
</dbReference>
<dbReference type="GO" id="GO:0008289">
    <property type="term" value="F:lipid binding"/>
    <property type="evidence" value="ECO:0007669"/>
    <property type="project" value="UniProtKB-KW"/>
</dbReference>
<gene>
    <name evidence="6" type="ORF">V8G54_009950</name>
</gene>
<dbReference type="GO" id="GO:0006869">
    <property type="term" value="P:lipid transport"/>
    <property type="evidence" value="ECO:0007669"/>
    <property type="project" value="InterPro"/>
</dbReference>
<dbReference type="Gene3D" id="1.10.110.10">
    <property type="entry name" value="Plant lipid-transfer and hydrophobic proteins"/>
    <property type="match status" value="1"/>
</dbReference>
<proteinExistence type="inferred from homology"/>
<evidence type="ECO:0000313" key="6">
    <source>
        <dbReference type="EMBL" id="WVZ16968.1"/>
    </source>
</evidence>
<name>A0AAQ3S5C2_VIGMU</name>
<evidence type="ECO:0000313" key="7">
    <source>
        <dbReference type="Proteomes" id="UP001374535"/>
    </source>
</evidence>
<feature type="chain" id="PRO_5042839642" description="Non-specific lipid-transfer protein" evidence="4">
    <location>
        <begin position="26"/>
        <end position="180"/>
    </location>
</feature>
<dbReference type="SMART" id="SM00499">
    <property type="entry name" value="AAI"/>
    <property type="match status" value="1"/>
</dbReference>
<organism evidence="6 7">
    <name type="scientific">Vigna mungo</name>
    <name type="common">Black gram</name>
    <name type="synonym">Phaseolus mungo</name>
    <dbReference type="NCBI Taxonomy" id="3915"/>
    <lineage>
        <taxon>Eukaryota</taxon>
        <taxon>Viridiplantae</taxon>
        <taxon>Streptophyta</taxon>
        <taxon>Embryophyta</taxon>
        <taxon>Tracheophyta</taxon>
        <taxon>Spermatophyta</taxon>
        <taxon>Magnoliopsida</taxon>
        <taxon>eudicotyledons</taxon>
        <taxon>Gunneridae</taxon>
        <taxon>Pentapetalae</taxon>
        <taxon>rosids</taxon>
        <taxon>fabids</taxon>
        <taxon>Fabales</taxon>
        <taxon>Fabaceae</taxon>
        <taxon>Papilionoideae</taxon>
        <taxon>50 kb inversion clade</taxon>
        <taxon>NPAAA clade</taxon>
        <taxon>indigoferoid/millettioid clade</taxon>
        <taxon>Phaseoleae</taxon>
        <taxon>Vigna</taxon>
    </lineage>
</organism>
<protein>
    <recommendedName>
        <fullName evidence="3">Non-specific lipid-transfer protein</fullName>
    </recommendedName>
</protein>
<reference evidence="6 7" key="1">
    <citation type="journal article" date="2023" name="Life. Sci Alliance">
        <title>Evolutionary insights into 3D genome organization and epigenetic landscape of Vigna mungo.</title>
        <authorList>
            <person name="Junaid A."/>
            <person name="Singh B."/>
            <person name="Bhatia S."/>
        </authorList>
    </citation>
    <scope>NUCLEOTIDE SEQUENCE [LARGE SCALE GENOMIC DNA]</scope>
    <source>
        <strain evidence="6">Urdbean</strain>
    </source>
</reference>
<dbReference type="CDD" id="cd01960">
    <property type="entry name" value="nsLTP1"/>
    <property type="match status" value="1"/>
</dbReference>
<dbReference type="InterPro" id="IPR000528">
    <property type="entry name" value="Plant_nsLTP"/>
</dbReference>
<comment type="similarity">
    <text evidence="1 3">Belongs to the plant LTP family.</text>
</comment>
<evidence type="ECO:0000259" key="5">
    <source>
        <dbReference type="SMART" id="SM00499"/>
    </source>
</evidence>